<accession>A0A4C1SBF2</accession>
<name>A0A4C1SBF2_EUMVA</name>
<evidence type="ECO:0000313" key="2">
    <source>
        <dbReference type="EMBL" id="GBO99421.1"/>
    </source>
</evidence>
<evidence type="ECO:0000313" key="3">
    <source>
        <dbReference type="Proteomes" id="UP000299102"/>
    </source>
</evidence>
<sequence>MLGVTCNVIECHRVRPETCTTSRPRTDESTAPQPKAVHDLSPGRQNTWWSRHALRHPIRDPLKNLSSLFPKDQRVQTLSPPRRSGVDRSLLTTIITNTLTTASNDEELMCS</sequence>
<proteinExistence type="predicted"/>
<feature type="region of interest" description="Disordered" evidence="1">
    <location>
        <begin position="18"/>
        <end position="44"/>
    </location>
</feature>
<keyword evidence="3" id="KW-1185">Reference proteome</keyword>
<dbReference type="EMBL" id="BGZK01003273">
    <property type="protein sequence ID" value="GBO99421.1"/>
    <property type="molecule type" value="Genomic_DNA"/>
</dbReference>
<dbReference type="Proteomes" id="UP000299102">
    <property type="component" value="Unassembled WGS sequence"/>
</dbReference>
<dbReference type="AlphaFoldDB" id="A0A4C1SBF2"/>
<gene>
    <name evidence="2" type="ORF">EVAR_99767_1</name>
</gene>
<reference evidence="2 3" key="1">
    <citation type="journal article" date="2019" name="Commun. Biol.">
        <title>The bagworm genome reveals a unique fibroin gene that provides high tensile strength.</title>
        <authorList>
            <person name="Kono N."/>
            <person name="Nakamura H."/>
            <person name="Ohtoshi R."/>
            <person name="Tomita M."/>
            <person name="Numata K."/>
            <person name="Arakawa K."/>
        </authorList>
    </citation>
    <scope>NUCLEOTIDE SEQUENCE [LARGE SCALE GENOMIC DNA]</scope>
</reference>
<organism evidence="2 3">
    <name type="scientific">Eumeta variegata</name>
    <name type="common">Bagworm moth</name>
    <name type="synonym">Eumeta japonica</name>
    <dbReference type="NCBI Taxonomy" id="151549"/>
    <lineage>
        <taxon>Eukaryota</taxon>
        <taxon>Metazoa</taxon>
        <taxon>Ecdysozoa</taxon>
        <taxon>Arthropoda</taxon>
        <taxon>Hexapoda</taxon>
        <taxon>Insecta</taxon>
        <taxon>Pterygota</taxon>
        <taxon>Neoptera</taxon>
        <taxon>Endopterygota</taxon>
        <taxon>Lepidoptera</taxon>
        <taxon>Glossata</taxon>
        <taxon>Ditrysia</taxon>
        <taxon>Tineoidea</taxon>
        <taxon>Psychidae</taxon>
        <taxon>Oiketicinae</taxon>
        <taxon>Eumeta</taxon>
    </lineage>
</organism>
<evidence type="ECO:0000256" key="1">
    <source>
        <dbReference type="SAM" id="MobiDB-lite"/>
    </source>
</evidence>
<protein>
    <submittedName>
        <fullName evidence="2">Uncharacterized protein</fullName>
    </submittedName>
</protein>
<comment type="caution">
    <text evidence="2">The sequence shown here is derived from an EMBL/GenBank/DDBJ whole genome shotgun (WGS) entry which is preliminary data.</text>
</comment>